<dbReference type="EMBL" id="LGRX02023417">
    <property type="protein sequence ID" value="KAK3254562.1"/>
    <property type="molecule type" value="Genomic_DNA"/>
</dbReference>
<proteinExistence type="predicted"/>
<evidence type="ECO:0000313" key="5">
    <source>
        <dbReference type="Proteomes" id="UP001190700"/>
    </source>
</evidence>
<dbReference type="InterPro" id="IPR015943">
    <property type="entry name" value="WD40/YVTN_repeat-like_dom_sf"/>
</dbReference>
<evidence type="ECO:0000256" key="2">
    <source>
        <dbReference type="ARBA" id="ARBA00022737"/>
    </source>
</evidence>
<organism evidence="4 5">
    <name type="scientific">Cymbomonas tetramitiformis</name>
    <dbReference type="NCBI Taxonomy" id="36881"/>
    <lineage>
        <taxon>Eukaryota</taxon>
        <taxon>Viridiplantae</taxon>
        <taxon>Chlorophyta</taxon>
        <taxon>Pyramimonadophyceae</taxon>
        <taxon>Pyramimonadales</taxon>
        <taxon>Pyramimonadaceae</taxon>
        <taxon>Cymbomonas</taxon>
    </lineage>
</organism>
<evidence type="ECO:0000313" key="4">
    <source>
        <dbReference type="EMBL" id="KAK3254562.1"/>
    </source>
</evidence>
<comment type="caution">
    <text evidence="4">The sequence shown here is derived from an EMBL/GenBank/DDBJ whole genome shotgun (WGS) entry which is preliminary data.</text>
</comment>
<dbReference type="Pfam" id="PF00400">
    <property type="entry name" value="WD40"/>
    <property type="match status" value="1"/>
</dbReference>
<dbReference type="PROSITE" id="PS50082">
    <property type="entry name" value="WD_REPEATS_2"/>
    <property type="match status" value="1"/>
</dbReference>
<dbReference type="PANTHER" id="PTHR10971">
    <property type="entry name" value="MRNA EXPORT FACTOR AND BUB3"/>
    <property type="match status" value="1"/>
</dbReference>
<name>A0AAE0CIK9_9CHLO</name>
<dbReference type="InterPro" id="IPR036322">
    <property type="entry name" value="WD40_repeat_dom_sf"/>
</dbReference>
<evidence type="ECO:0000256" key="3">
    <source>
        <dbReference type="PROSITE-ProRule" id="PRU00221"/>
    </source>
</evidence>
<dbReference type="AlphaFoldDB" id="A0AAE0CIK9"/>
<dbReference type="SMART" id="SM00320">
    <property type="entry name" value="WD40"/>
    <property type="match status" value="1"/>
</dbReference>
<protein>
    <submittedName>
        <fullName evidence="4">Poly(A)+ RNA export protein rae1</fullName>
    </submittedName>
</protein>
<keyword evidence="5" id="KW-1185">Reference proteome</keyword>
<dbReference type="Gene3D" id="2.130.10.10">
    <property type="entry name" value="YVTN repeat-like/Quinoprotein amine dehydrogenase"/>
    <property type="match status" value="1"/>
</dbReference>
<feature type="non-terminal residue" evidence="4">
    <location>
        <position position="1"/>
    </location>
</feature>
<dbReference type="SUPFAM" id="SSF50978">
    <property type="entry name" value="WD40 repeat-like"/>
    <property type="match status" value="1"/>
</dbReference>
<dbReference type="Proteomes" id="UP001190700">
    <property type="component" value="Unassembled WGS sequence"/>
</dbReference>
<sequence length="141" mass="15825">STPGYLVGSIEGRVAVQHVEDNMSAKNFTFKCHREENEIYSVNSLCFHPTQGTFVTTGSDGTYNFWDKENKQRLKAMNKTCAPIPCASFNKDGTILAYAVSYDWSKGADHHNPATASNHILMHSVQETEVKQRRNQRGGRN</sequence>
<keyword evidence="1 3" id="KW-0853">WD repeat</keyword>
<dbReference type="InterPro" id="IPR001680">
    <property type="entry name" value="WD40_rpt"/>
</dbReference>
<gene>
    <name evidence="4" type="ORF">CYMTET_36225</name>
</gene>
<keyword evidence="2" id="KW-0677">Repeat</keyword>
<accession>A0AAE0CIK9</accession>
<evidence type="ECO:0000256" key="1">
    <source>
        <dbReference type="ARBA" id="ARBA00022574"/>
    </source>
</evidence>
<feature type="repeat" description="WD" evidence="3">
    <location>
        <begin position="35"/>
        <end position="76"/>
    </location>
</feature>
<reference evidence="4 5" key="1">
    <citation type="journal article" date="2015" name="Genome Biol. Evol.">
        <title>Comparative Genomics of a Bacterivorous Green Alga Reveals Evolutionary Causalities and Consequences of Phago-Mixotrophic Mode of Nutrition.</title>
        <authorList>
            <person name="Burns J.A."/>
            <person name="Paasch A."/>
            <person name="Narechania A."/>
            <person name="Kim E."/>
        </authorList>
    </citation>
    <scope>NUCLEOTIDE SEQUENCE [LARGE SCALE GENOMIC DNA]</scope>
    <source>
        <strain evidence="4 5">PLY_AMNH</strain>
    </source>
</reference>